<keyword evidence="2" id="KW-1185">Reference proteome</keyword>
<evidence type="ECO:0000313" key="2">
    <source>
        <dbReference type="Proteomes" id="UP000015104"/>
    </source>
</evidence>
<dbReference type="AlphaFoldDB" id="T1KX70"/>
<dbReference type="EnsemblMetazoa" id="tetur25g01340.1">
    <property type="protein sequence ID" value="tetur25g01340.1"/>
    <property type="gene ID" value="tetur25g01340"/>
</dbReference>
<reference evidence="2" key="1">
    <citation type="submission" date="2011-08" db="EMBL/GenBank/DDBJ databases">
        <authorList>
            <person name="Rombauts S."/>
        </authorList>
    </citation>
    <scope>NUCLEOTIDE SEQUENCE</scope>
    <source>
        <strain evidence="2">London</strain>
    </source>
</reference>
<evidence type="ECO:0000313" key="1">
    <source>
        <dbReference type="EnsemblMetazoa" id="tetur25g01340.1"/>
    </source>
</evidence>
<dbReference type="HOGENOM" id="CLU_2530383_0_0_1"/>
<proteinExistence type="predicted"/>
<organism evidence="1 2">
    <name type="scientific">Tetranychus urticae</name>
    <name type="common">Two-spotted spider mite</name>
    <dbReference type="NCBI Taxonomy" id="32264"/>
    <lineage>
        <taxon>Eukaryota</taxon>
        <taxon>Metazoa</taxon>
        <taxon>Ecdysozoa</taxon>
        <taxon>Arthropoda</taxon>
        <taxon>Chelicerata</taxon>
        <taxon>Arachnida</taxon>
        <taxon>Acari</taxon>
        <taxon>Acariformes</taxon>
        <taxon>Trombidiformes</taxon>
        <taxon>Prostigmata</taxon>
        <taxon>Eleutherengona</taxon>
        <taxon>Raphignathae</taxon>
        <taxon>Tetranychoidea</taxon>
        <taxon>Tetranychidae</taxon>
        <taxon>Tetranychus</taxon>
    </lineage>
</organism>
<reference evidence="1" key="2">
    <citation type="submission" date="2015-06" db="UniProtKB">
        <authorList>
            <consortium name="EnsemblMetazoa"/>
        </authorList>
    </citation>
    <scope>IDENTIFICATION</scope>
</reference>
<protein>
    <submittedName>
        <fullName evidence="1">Uncharacterized protein</fullName>
    </submittedName>
</protein>
<accession>T1KX70</accession>
<sequence>MDNVRLFLQFFVWKNVSSGENGKIISQLHHVYNIIYKYITLVFISSNHIILRCPMISGLSQIYRWCFSFCMRRLEGVYGKIDIL</sequence>
<dbReference type="Proteomes" id="UP000015104">
    <property type="component" value="Unassembled WGS sequence"/>
</dbReference>
<dbReference type="EMBL" id="CAEY01000676">
    <property type="status" value="NOT_ANNOTATED_CDS"/>
    <property type="molecule type" value="Genomic_DNA"/>
</dbReference>
<name>T1KX70_TETUR</name>